<reference evidence="1" key="1">
    <citation type="submission" date="2021-01" db="EMBL/GenBank/DDBJ databases">
        <authorList>
            <consortium name="Genoscope - CEA"/>
            <person name="William W."/>
        </authorList>
    </citation>
    <scope>NUCLEOTIDE SEQUENCE</scope>
</reference>
<dbReference type="EMBL" id="HG994357">
    <property type="protein sequence ID" value="CAF2133477.1"/>
    <property type="molecule type" value="Genomic_DNA"/>
</dbReference>
<dbReference type="Proteomes" id="UP001295469">
    <property type="component" value="Chromosome A03"/>
</dbReference>
<proteinExistence type="predicted"/>
<gene>
    <name evidence="1" type="ORF">DARMORV10_A03P65130.1</name>
</gene>
<accession>A0A816WNT3</accession>
<protein>
    <submittedName>
        <fullName evidence="1">(rape) hypothetical protein</fullName>
    </submittedName>
</protein>
<organism evidence="1">
    <name type="scientific">Brassica napus</name>
    <name type="common">Rape</name>
    <dbReference type="NCBI Taxonomy" id="3708"/>
    <lineage>
        <taxon>Eukaryota</taxon>
        <taxon>Viridiplantae</taxon>
        <taxon>Streptophyta</taxon>
        <taxon>Embryophyta</taxon>
        <taxon>Tracheophyta</taxon>
        <taxon>Spermatophyta</taxon>
        <taxon>Magnoliopsida</taxon>
        <taxon>eudicotyledons</taxon>
        <taxon>Gunneridae</taxon>
        <taxon>Pentapetalae</taxon>
        <taxon>rosids</taxon>
        <taxon>malvids</taxon>
        <taxon>Brassicales</taxon>
        <taxon>Brassicaceae</taxon>
        <taxon>Brassiceae</taxon>
        <taxon>Brassica</taxon>
    </lineage>
</organism>
<sequence length="38" mass="4624">MFDNVPKRNNCFQTSNSQCRRLTCYKCFTNERLVDFMI</sequence>
<evidence type="ECO:0000313" key="1">
    <source>
        <dbReference type="EMBL" id="CAF2133477.1"/>
    </source>
</evidence>
<name>A0A816WNT3_BRANA</name>
<dbReference type="AlphaFoldDB" id="A0A816WNT3"/>